<proteinExistence type="predicted"/>
<name>A0A7T8KE73_CALRO</name>
<organism evidence="1 2">
    <name type="scientific">Caligus rogercresseyi</name>
    <name type="common">Sea louse</name>
    <dbReference type="NCBI Taxonomy" id="217165"/>
    <lineage>
        <taxon>Eukaryota</taxon>
        <taxon>Metazoa</taxon>
        <taxon>Ecdysozoa</taxon>
        <taxon>Arthropoda</taxon>
        <taxon>Crustacea</taxon>
        <taxon>Multicrustacea</taxon>
        <taxon>Hexanauplia</taxon>
        <taxon>Copepoda</taxon>
        <taxon>Siphonostomatoida</taxon>
        <taxon>Caligidae</taxon>
        <taxon>Caligus</taxon>
    </lineage>
</organism>
<reference evidence="2" key="1">
    <citation type="submission" date="2021-01" db="EMBL/GenBank/DDBJ databases">
        <title>Caligus Genome Assembly.</title>
        <authorList>
            <person name="Gallardo-Escarate C."/>
        </authorList>
    </citation>
    <scope>NUCLEOTIDE SEQUENCE [LARGE SCALE GENOMIC DNA]</scope>
</reference>
<evidence type="ECO:0000313" key="1">
    <source>
        <dbReference type="EMBL" id="QQP54283.1"/>
    </source>
</evidence>
<dbReference type="AlphaFoldDB" id="A0A7T8KE73"/>
<dbReference type="OrthoDB" id="4843387at2759"/>
<dbReference type="EMBL" id="CP045893">
    <property type="protein sequence ID" value="QQP54283.1"/>
    <property type="molecule type" value="Genomic_DNA"/>
</dbReference>
<keyword evidence="2" id="KW-1185">Reference proteome</keyword>
<protein>
    <submittedName>
        <fullName evidence="1">Transposable element</fullName>
    </submittedName>
</protein>
<feature type="non-terminal residue" evidence="1">
    <location>
        <position position="1"/>
    </location>
</feature>
<gene>
    <name evidence="1" type="ORF">FKW44_007067</name>
</gene>
<sequence>KMPPYFFKPGEKVDTAAYYKVLDTLCCLGLSYIHPYGNPTLDPGWRTVQPPQGKSRFLSYQHGRFMARRHVAKFDVLESHACKTSHANLTSLQQAIVKAGTLDEEYIQEELHQRPTSCRGRHRQQRRSH</sequence>
<accession>A0A7T8KE73</accession>
<evidence type="ECO:0000313" key="2">
    <source>
        <dbReference type="Proteomes" id="UP000595437"/>
    </source>
</evidence>
<dbReference type="Proteomes" id="UP000595437">
    <property type="component" value="Chromosome 4"/>
</dbReference>